<keyword evidence="3" id="KW-1185">Reference proteome</keyword>
<proteinExistence type="predicted"/>
<evidence type="ECO:0008006" key="4">
    <source>
        <dbReference type="Google" id="ProtNLM"/>
    </source>
</evidence>
<feature type="transmembrane region" description="Helical" evidence="1">
    <location>
        <begin position="7"/>
        <end position="27"/>
    </location>
</feature>
<dbReference type="Pfam" id="PF14014">
    <property type="entry name" value="DUF4230"/>
    <property type="match status" value="1"/>
</dbReference>
<keyword evidence="1" id="KW-0472">Membrane</keyword>
<dbReference type="RefSeq" id="WP_115091757.1">
    <property type="nucleotide sequence ID" value="NZ_CP068107.1"/>
</dbReference>
<evidence type="ECO:0000313" key="2">
    <source>
        <dbReference type="EMBL" id="STZ68889.1"/>
    </source>
</evidence>
<keyword evidence="1" id="KW-1133">Transmembrane helix</keyword>
<name>A0A378U0U8_MYROD</name>
<accession>A0A378U0U8</accession>
<organism evidence="2 3">
    <name type="scientific">Myroides odoratus</name>
    <name type="common">Flavobacterium odoratum</name>
    <dbReference type="NCBI Taxonomy" id="256"/>
    <lineage>
        <taxon>Bacteria</taxon>
        <taxon>Pseudomonadati</taxon>
        <taxon>Bacteroidota</taxon>
        <taxon>Flavobacteriia</taxon>
        <taxon>Flavobacteriales</taxon>
        <taxon>Flavobacteriaceae</taxon>
        <taxon>Myroides</taxon>
    </lineage>
</organism>
<gene>
    <name evidence="2" type="ORF">NCTC11179_02370</name>
</gene>
<evidence type="ECO:0000256" key="1">
    <source>
        <dbReference type="SAM" id="Phobius"/>
    </source>
</evidence>
<reference evidence="2 3" key="1">
    <citation type="submission" date="2018-06" db="EMBL/GenBank/DDBJ databases">
        <authorList>
            <consortium name="Pathogen Informatics"/>
            <person name="Doyle S."/>
        </authorList>
    </citation>
    <scope>NUCLEOTIDE SEQUENCE [LARGE SCALE GENOMIC DNA]</scope>
    <source>
        <strain evidence="2 3">NCTC11179</strain>
    </source>
</reference>
<sequence>MRKVFKVVFSFFIVLFFMFMGVVVYQYTFGKSTSNVEYNSDLIQEQLKNVSKLIVTEANYTQVMTYQDQQKYLLNLVSFTKKAVVIVNAKATVEYDLTQLQYQIDEEHKVVQLLHIPEPEIHIYPDYKLYDVETSTFNPFTGADYNKINAKIKEDLQRKIEQSSLKSNAENRLTSELGKLLVVTNMMGWRLEYQGNTIKKESDLSVTFPM</sequence>
<dbReference type="InterPro" id="IPR025324">
    <property type="entry name" value="DUF4230"/>
</dbReference>
<dbReference type="Proteomes" id="UP000255024">
    <property type="component" value="Unassembled WGS sequence"/>
</dbReference>
<dbReference type="EMBL" id="UGQL01000002">
    <property type="protein sequence ID" value="STZ68889.1"/>
    <property type="molecule type" value="Genomic_DNA"/>
</dbReference>
<protein>
    <recommendedName>
        <fullName evidence="4">DUF4230 domain-containing protein</fullName>
    </recommendedName>
</protein>
<keyword evidence="1" id="KW-0812">Transmembrane</keyword>
<evidence type="ECO:0000313" key="3">
    <source>
        <dbReference type="Proteomes" id="UP000255024"/>
    </source>
</evidence>
<dbReference type="AlphaFoldDB" id="A0A378U0U8"/>